<proteinExistence type="predicted"/>
<organism evidence="3 4">
    <name type="scientific">Modicella reniformis</name>
    <dbReference type="NCBI Taxonomy" id="1440133"/>
    <lineage>
        <taxon>Eukaryota</taxon>
        <taxon>Fungi</taxon>
        <taxon>Fungi incertae sedis</taxon>
        <taxon>Mucoromycota</taxon>
        <taxon>Mortierellomycotina</taxon>
        <taxon>Mortierellomycetes</taxon>
        <taxon>Mortierellales</taxon>
        <taxon>Mortierellaceae</taxon>
        <taxon>Modicella</taxon>
    </lineage>
</organism>
<dbReference type="InterPro" id="IPR043472">
    <property type="entry name" value="Macro_dom-like"/>
</dbReference>
<reference evidence="3" key="1">
    <citation type="journal article" date="2020" name="Fungal Divers.">
        <title>Resolving the Mortierellaceae phylogeny through synthesis of multi-gene phylogenetics and phylogenomics.</title>
        <authorList>
            <person name="Vandepol N."/>
            <person name="Liber J."/>
            <person name="Desiro A."/>
            <person name="Na H."/>
            <person name="Kennedy M."/>
            <person name="Barry K."/>
            <person name="Grigoriev I.V."/>
            <person name="Miller A.N."/>
            <person name="O'Donnell K."/>
            <person name="Stajich J.E."/>
            <person name="Bonito G."/>
        </authorList>
    </citation>
    <scope>NUCLEOTIDE SEQUENCE</scope>
    <source>
        <strain evidence="3">MES-2147</strain>
    </source>
</reference>
<evidence type="ECO:0000256" key="1">
    <source>
        <dbReference type="SAM" id="MobiDB-lite"/>
    </source>
</evidence>
<feature type="chain" id="PRO_5040365929" evidence="2">
    <location>
        <begin position="23"/>
        <end position="614"/>
    </location>
</feature>
<feature type="compositionally biased region" description="Basic and acidic residues" evidence="1">
    <location>
        <begin position="426"/>
        <end position="444"/>
    </location>
</feature>
<keyword evidence="4" id="KW-1185">Reference proteome</keyword>
<feature type="compositionally biased region" description="Acidic residues" evidence="1">
    <location>
        <begin position="445"/>
        <end position="458"/>
    </location>
</feature>
<evidence type="ECO:0000313" key="4">
    <source>
        <dbReference type="Proteomes" id="UP000749646"/>
    </source>
</evidence>
<feature type="compositionally biased region" description="Basic and acidic residues" evidence="1">
    <location>
        <begin position="546"/>
        <end position="561"/>
    </location>
</feature>
<feature type="non-terminal residue" evidence="3">
    <location>
        <position position="614"/>
    </location>
</feature>
<name>A0A9P6J277_9FUNG</name>
<protein>
    <submittedName>
        <fullName evidence="3">Uncharacterized protein</fullName>
    </submittedName>
</protein>
<feature type="compositionally biased region" description="Acidic residues" evidence="1">
    <location>
        <begin position="466"/>
        <end position="476"/>
    </location>
</feature>
<dbReference type="Proteomes" id="UP000749646">
    <property type="component" value="Unassembled WGS sequence"/>
</dbReference>
<keyword evidence="2" id="KW-0732">Signal</keyword>
<feature type="compositionally biased region" description="Acidic residues" evidence="1">
    <location>
        <begin position="523"/>
        <end position="541"/>
    </location>
</feature>
<dbReference type="OrthoDB" id="2440523at2759"/>
<sequence length="614" mass="69071">MPVRWSLLLLLLLILISFLALSKISSSSLRFEQDASTTPATSRSISWGSRWRSMNAAKRSPSSLQLHHLQEEQHLRSRSAQILQDLEENDLQFELDCSTPLSASDPTLQILSREEQLLQEADFEFELALEVQRLIQRHQYDSTVLNESPSALQRHLERNLRKQKRLISAHRTSLHHQPGLLYNSQECIAWRARQSSSAVAAQRLMKGQSHAKTAEMTATLGALGQKRYKDPNGFLVELDPIKVLAGSRRASTYENDDLHVLVLDMQWDPEVTVVVGNVLDETVKLRQEGYRPVMLNVGDSLVPGGAGLETREKEGGVGGVQFLEGEDEILRRRILAAMRVGASEGHDALVLPPHGTEVGQNPPEAIAAIYRSIIGRDFMGGRKRFQTYKKIVMVLDPEQAHKIVNETSSYRPLQPVNPITTPLPIQEEKPEPSDDDREVERSDQEDQGEQGNQDDQDGQGEKGGQEDQDDQEDPEKQEDQKDQDDQNDQSVQDDQDNQGGQGDQDDETLNESATLERRYVQDDSNDQEAISFEDDDMEEQGTQEKIAAKDLRSKVSSKETDGSNDWQPEEDNDETVYDESTDNPAKSDLNEGVDKDEHVDQETDDGEDQESESE</sequence>
<evidence type="ECO:0000256" key="2">
    <source>
        <dbReference type="SAM" id="SignalP"/>
    </source>
</evidence>
<feature type="compositionally biased region" description="Basic and acidic residues" evidence="1">
    <location>
        <begin position="588"/>
        <end position="601"/>
    </location>
</feature>
<feature type="compositionally biased region" description="Acidic residues" evidence="1">
    <location>
        <begin position="567"/>
        <end position="581"/>
    </location>
</feature>
<evidence type="ECO:0000313" key="3">
    <source>
        <dbReference type="EMBL" id="KAF9958214.1"/>
    </source>
</evidence>
<gene>
    <name evidence="3" type="ORF">BGZ65_001605</name>
</gene>
<feature type="signal peptide" evidence="2">
    <location>
        <begin position="1"/>
        <end position="22"/>
    </location>
</feature>
<feature type="region of interest" description="Disordered" evidence="1">
    <location>
        <begin position="406"/>
        <end position="614"/>
    </location>
</feature>
<dbReference type="EMBL" id="JAAAHW010006579">
    <property type="protein sequence ID" value="KAF9958214.1"/>
    <property type="molecule type" value="Genomic_DNA"/>
</dbReference>
<dbReference type="Gene3D" id="3.40.220.10">
    <property type="entry name" value="Leucine Aminopeptidase, subunit E, domain 1"/>
    <property type="match status" value="1"/>
</dbReference>
<feature type="compositionally biased region" description="Acidic residues" evidence="1">
    <location>
        <begin position="485"/>
        <end position="496"/>
    </location>
</feature>
<comment type="caution">
    <text evidence="3">The sequence shown here is derived from an EMBL/GenBank/DDBJ whole genome shotgun (WGS) entry which is preliminary data.</text>
</comment>
<dbReference type="AlphaFoldDB" id="A0A9P6J277"/>
<feature type="compositionally biased region" description="Acidic residues" evidence="1">
    <location>
        <begin position="602"/>
        <end position="614"/>
    </location>
</feature>
<accession>A0A9P6J277</accession>